<evidence type="ECO:0000256" key="9">
    <source>
        <dbReference type="ARBA" id="ARBA00023136"/>
    </source>
</evidence>
<gene>
    <name evidence="15" type="ORF">DERYTH_LOCUS6389</name>
</gene>
<organism evidence="15 16">
    <name type="scientific">Dentiscutata erythropus</name>
    <dbReference type="NCBI Taxonomy" id="1348616"/>
    <lineage>
        <taxon>Eukaryota</taxon>
        <taxon>Fungi</taxon>
        <taxon>Fungi incertae sedis</taxon>
        <taxon>Mucoromycota</taxon>
        <taxon>Glomeromycotina</taxon>
        <taxon>Glomeromycetes</taxon>
        <taxon>Diversisporales</taxon>
        <taxon>Gigasporaceae</taxon>
        <taxon>Dentiscutata</taxon>
    </lineage>
</organism>
<feature type="transmembrane region" description="Helical" evidence="14">
    <location>
        <begin position="286"/>
        <end position="304"/>
    </location>
</feature>
<dbReference type="GO" id="GO:0006659">
    <property type="term" value="P:phosphatidylserine biosynthetic process"/>
    <property type="evidence" value="ECO:0007669"/>
    <property type="project" value="InterPro"/>
</dbReference>
<feature type="transmembrane region" description="Helical" evidence="14">
    <location>
        <begin position="387"/>
        <end position="410"/>
    </location>
</feature>
<feature type="transmembrane region" description="Helical" evidence="14">
    <location>
        <begin position="78"/>
        <end position="95"/>
    </location>
</feature>
<comment type="subcellular location">
    <subcellularLocation>
        <location evidence="1">Endoplasmic reticulum membrane</location>
        <topology evidence="1">Multi-pass membrane protein</topology>
    </subcellularLocation>
</comment>
<keyword evidence="8" id="KW-0443">Lipid metabolism</keyword>
<dbReference type="GO" id="GO:0106245">
    <property type="term" value="F:L-serine-phosphatidylethanolamine phosphatidyltransferase activity"/>
    <property type="evidence" value="ECO:0007669"/>
    <property type="project" value="InterPro"/>
</dbReference>
<keyword evidence="16" id="KW-1185">Reference proteome</keyword>
<dbReference type="PANTHER" id="PTHR15362">
    <property type="entry name" value="PHOSPHATIDYLINOSITOL SYNTHASE"/>
    <property type="match status" value="1"/>
</dbReference>
<evidence type="ECO:0000256" key="14">
    <source>
        <dbReference type="SAM" id="Phobius"/>
    </source>
</evidence>
<dbReference type="Pfam" id="PF03034">
    <property type="entry name" value="PSS"/>
    <property type="match status" value="1"/>
</dbReference>
<evidence type="ECO:0000256" key="6">
    <source>
        <dbReference type="ARBA" id="ARBA00022824"/>
    </source>
</evidence>
<keyword evidence="5 14" id="KW-0812">Transmembrane</keyword>
<evidence type="ECO:0000313" key="15">
    <source>
        <dbReference type="EMBL" id="CAG8574824.1"/>
    </source>
</evidence>
<evidence type="ECO:0000313" key="16">
    <source>
        <dbReference type="Proteomes" id="UP000789405"/>
    </source>
</evidence>
<protein>
    <submittedName>
        <fullName evidence="15">27005_t:CDS:1</fullName>
    </submittedName>
</protein>
<evidence type="ECO:0000256" key="2">
    <source>
        <dbReference type="ARBA" id="ARBA00005189"/>
    </source>
</evidence>
<proteinExistence type="predicted"/>
<feature type="region of interest" description="Disordered" evidence="13">
    <location>
        <begin position="588"/>
        <end position="611"/>
    </location>
</feature>
<reference evidence="15" key="1">
    <citation type="submission" date="2021-06" db="EMBL/GenBank/DDBJ databases">
        <authorList>
            <person name="Kallberg Y."/>
            <person name="Tangrot J."/>
            <person name="Rosling A."/>
        </authorList>
    </citation>
    <scope>NUCLEOTIDE SEQUENCE</scope>
    <source>
        <strain evidence="15">MA453B</strain>
    </source>
</reference>
<sequence>MTDSNTHYIKTNLSHNAVIDSSDDRSVQARTVAYTDNDPTTEFFYRPRTLTVLTVMLIGLVYVAMFPEADDTATNIKFGTWAGVFSFLLFAMLQFRDGPFIRPHPAFWRVVLGLGVLYQMFLVFLLFQNKRDARYIFSCIDPSLGVPLPERSYAENCELTYENVKDQLDIFVIYHIVGWYAKAVVLRDYWFCWILSVMFEVMEYSLQHQLNNFAECWWDHWILDVLICNWAGLYFGMKTCEYFEMKAYSWRGIKEISSLKGKVKRTVQQFTPHDWTKFEWGTTKSFKNYIAVIGLLFAFLQAELNSFYLKYLLWIPPDNPINSYRALLLFMCSIPATREAYQYLTDKNCKRFGPQAWLTMANIMTESIICFKFGQGEFPNPVPTNVVIFWTILISLLIGYAIWQFGIPFLKERMEISIKEQNGTSARGIRGGRGIRRRGVGMRGGAPDLGRSFTNELRATLQRNLADESPKGLEFEDPVGPTDNEHLTLYALVGYKAALKDSAFYISAPPPPSEIQRYSDQFKKKKTPHSLRDIKTDVAFFPEELHCVKDESLTSTTSAENEFEKYTDMDQFLQEEDELADATDYVENYFDNGEGDDLDDDGGGGGEAYFD</sequence>
<keyword evidence="3" id="KW-0444">Lipid biosynthesis</keyword>
<comment type="pathway">
    <text evidence="2">Lipid metabolism.</text>
</comment>
<keyword evidence="9 14" id="KW-0472">Membrane</keyword>
<evidence type="ECO:0000256" key="8">
    <source>
        <dbReference type="ARBA" id="ARBA00023098"/>
    </source>
</evidence>
<name>A0A9N9BN62_9GLOM</name>
<dbReference type="PANTHER" id="PTHR15362:SF7">
    <property type="entry name" value="PHOSPHATIDYLSERINE SYNTHASE 2"/>
    <property type="match status" value="1"/>
</dbReference>
<dbReference type="InterPro" id="IPR004277">
    <property type="entry name" value="PSS"/>
</dbReference>
<keyword evidence="10" id="KW-0594">Phospholipid biosynthesis</keyword>
<dbReference type="EMBL" id="CAJVPY010002886">
    <property type="protein sequence ID" value="CAG8574824.1"/>
    <property type="molecule type" value="Genomic_DNA"/>
</dbReference>
<evidence type="ECO:0000256" key="5">
    <source>
        <dbReference type="ARBA" id="ARBA00022692"/>
    </source>
</evidence>
<dbReference type="Proteomes" id="UP000789405">
    <property type="component" value="Unassembled WGS sequence"/>
</dbReference>
<accession>A0A9N9BN62</accession>
<keyword evidence="6" id="KW-0256">Endoplasmic reticulum</keyword>
<feature type="transmembrane region" description="Helical" evidence="14">
    <location>
        <begin position="107"/>
        <end position="127"/>
    </location>
</feature>
<evidence type="ECO:0000256" key="4">
    <source>
        <dbReference type="ARBA" id="ARBA00022679"/>
    </source>
</evidence>
<evidence type="ECO:0000256" key="10">
    <source>
        <dbReference type="ARBA" id="ARBA00023209"/>
    </source>
</evidence>
<comment type="pathway">
    <text evidence="12">Phospholipid metabolism.</text>
</comment>
<evidence type="ECO:0000256" key="1">
    <source>
        <dbReference type="ARBA" id="ARBA00004477"/>
    </source>
</evidence>
<evidence type="ECO:0000256" key="12">
    <source>
        <dbReference type="ARBA" id="ARBA00025707"/>
    </source>
</evidence>
<dbReference type="AlphaFoldDB" id="A0A9N9BN62"/>
<feature type="compositionally biased region" description="Acidic residues" evidence="13">
    <location>
        <begin position="593"/>
        <end position="602"/>
    </location>
</feature>
<evidence type="ECO:0000256" key="13">
    <source>
        <dbReference type="SAM" id="MobiDB-lite"/>
    </source>
</evidence>
<evidence type="ECO:0000256" key="11">
    <source>
        <dbReference type="ARBA" id="ARBA00023264"/>
    </source>
</evidence>
<keyword evidence="11" id="KW-1208">Phospholipid metabolism</keyword>
<evidence type="ECO:0000256" key="7">
    <source>
        <dbReference type="ARBA" id="ARBA00022989"/>
    </source>
</evidence>
<feature type="transmembrane region" description="Helical" evidence="14">
    <location>
        <begin position="49"/>
        <end position="66"/>
    </location>
</feature>
<keyword evidence="7 14" id="KW-1133">Transmembrane helix</keyword>
<comment type="caution">
    <text evidence="15">The sequence shown here is derived from an EMBL/GenBank/DDBJ whole genome shotgun (WGS) entry which is preliminary data.</text>
</comment>
<dbReference type="OrthoDB" id="10265393at2759"/>
<evidence type="ECO:0000256" key="3">
    <source>
        <dbReference type="ARBA" id="ARBA00022516"/>
    </source>
</evidence>
<keyword evidence="4" id="KW-0808">Transferase</keyword>
<dbReference type="GO" id="GO:0005789">
    <property type="term" value="C:endoplasmic reticulum membrane"/>
    <property type="evidence" value="ECO:0007669"/>
    <property type="project" value="UniProtKB-SubCell"/>
</dbReference>